<keyword evidence="1" id="KW-0472">Membrane</keyword>
<keyword evidence="3" id="KW-1185">Reference proteome</keyword>
<keyword evidence="1" id="KW-0812">Transmembrane</keyword>
<dbReference type="GO" id="GO:0016020">
    <property type="term" value="C:membrane"/>
    <property type="evidence" value="ECO:0007669"/>
    <property type="project" value="InterPro"/>
</dbReference>
<name>A0A7X2V3N5_9BACI</name>
<gene>
    <name evidence="2" type="primary">fxsA</name>
    <name evidence="2" type="ORF">GKZ89_05570</name>
</gene>
<dbReference type="Pfam" id="PF04186">
    <property type="entry name" value="FxsA"/>
    <property type="match status" value="1"/>
</dbReference>
<dbReference type="Proteomes" id="UP000434639">
    <property type="component" value="Unassembled WGS sequence"/>
</dbReference>
<reference evidence="2 3" key="1">
    <citation type="journal article" date="2017" name="Int. J. Syst. Evol. Microbiol.">
        <title>Bacillus mangrovi sp. nov., isolated from a sediment sample from a mangrove forest.</title>
        <authorList>
            <person name="Gupta V."/>
            <person name="Singh P.K."/>
            <person name="Korpole S."/>
            <person name="Tanuku N.R.S."/>
            <person name="Pinnaka A.K."/>
        </authorList>
    </citation>
    <scope>NUCLEOTIDE SEQUENCE [LARGE SCALE GENOMIC DNA]</scope>
    <source>
        <strain evidence="2 3">KCTC 33872</strain>
    </source>
</reference>
<dbReference type="EMBL" id="WMIB01000003">
    <property type="protein sequence ID" value="MTH52872.1"/>
    <property type="molecule type" value="Genomic_DNA"/>
</dbReference>
<protein>
    <submittedName>
        <fullName evidence="2">Membrane protein FxsA</fullName>
    </submittedName>
</protein>
<dbReference type="OrthoDB" id="9792788at2"/>
<feature type="transmembrane region" description="Helical" evidence="1">
    <location>
        <begin position="71"/>
        <end position="100"/>
    </location>
</feature>
<dbReference type="PANTHER" id="PTHR35335:SF1">
    <property type="entry name" value="UPF0716 PROTEIN FXSA"/>
    <property type="match status" value="1"/>
</dbReference>
<dbReference type="InterPro" id="IPR007313">
    <property type="entry name" value="FxsA"/>
</dbReference>
<accession>A0A7X2V3N5</accession>
<proteinExistence type="predicted"/>
<dbReference type="NCBIfam" id="NF008528">
    <property type="entry name" value="PRK11463.1-2"/>
    <property type="match status" value="1"/>
</dbReference>
<evidence type="ECO:0000313" key="2">
    <source>
        <dbReference type="EMBL" id="MTH52872.1"/>
    </source>
</evidence>
<evidence type="ECO:0000313" key="3">
    <source>
        <dbReference type="Proteomes" id="UP000434639"/>
    </source>
</evidence>
<sequence>MKKIMLLLILIPAAELGILIWSGKTIGILPTILLILATGIGGALLARKQGLETWERARNAMNRGILPGEEIVDGMCILAGAIMLMTPGFVTDLAGFFLLLPFTRKKVKPFILRAVQRRMNRNRVTIIKS</sequence>
<dbReference type="PANTHER" id="PTHR35335">
    <property type="entry name" value="UPF0716 PROTEIN FXSA"/>
    <property type="match status" value="1"/>
</dbReference>
<feature type="transmembrane region" description="Helical" evidence="1">
    <location>
        <begin position="26"/>
        <end position="46"/>
    </location>
</feature>
<keyword evidence="1" id="KW-1133">Transmembrane helix</keyword>
<organism evidence="2 3">
    <name type="scientific">Metabacillus mangrovi</name>
    <dbReference type="NCBI Taxonomy" id="1491830"/>
    <lineage>
        <taxon>Bacteria</taxon>
        <taxon>Bacillati</taxon>
        <taxon>Bacillota</taxon>
        <taxon>Bacilli</taxon>
        <taxon>Bacillales</taxon>
        <taxon>Bacillaceae</taxon>
        <taxon>Metabacillus</taxon>
    </lineage>
</organism>
<dbReference type="RefSeq" id="WP_155111411.1">
    <property type="nucleotide sequence ID" value="NZ_WMIB01000003.1"/>
</dbReference>
<comment type="caution">
    <text evidence="2">The sequence shown here is derived from an EMBL/GenBank/DDBJ whole genome shotgun (WGS) entry which is preliminary data.</text>
</comment>
<dbReference type="AlphaFoldDB" id="A0A7X2V3N5"/>
<evidence type="ECO:0000256" key="1">
    <source>
        <dbReference type="SAM" id="Phobius"/>
    </source>
</evidence>